<evidence type="ECO:0000313" key="3">
    <source>
        <dbReference type="EMBL" id="MCV7420944.1"/>
    </source>
</evidence>
<dbReference type="Gene3D" id="1.20.144.10">
    <property type="entry name" value="Phosphatidic acid phosphatase type 2/haloperoxidase"/>
    <property type="match status" value="2"/>
</dbReference>
<feature type="transmembrane region" description="Helical" evidence="1">
    <location>
        <begin position="59"/>
        <end position="84"/>
    </location>
</feature>
<feature type="transmembrane region" description="Helical" evidence="1">
    <location>
        <begin position="186"/>
        <end position="204"/>
    </location>
</feature>
<reference evidence="3" key="2">
    <citation type="journal article" date="2022" name="BMC Genomics">
        <title>Comparative genome analysis of mycobacteria focusing on tRNA and non-coding RNA.</title>
        <authorList>
            <person name="Behra P.R.K."/>
            <person name="Pettersson B.M.F."/>
            <person name="Ramesh M."/>
            <person name="Das S."/>
            <person name="Dasgupta S."/>
            <person name="Kirsebom L.A."/>
        </authorList>
    </citation>
    <scope>NUCLEOTIDE SEQUENCE</scope>
    <source>
        <strain evidence="3">DSM 44838</strain>
    </source>
</reference>
<feature type="transmembrane region" description="Helical" evidence="1">
    <location>
        <begin position="159"/>
        <end position="180"/>
    </location>
</feature>
<comment type="caution">
    <text evidence="3">The sequence shown here is derived from an EMBL/GenBank/DDBJ whole genome shotgun (WGS) entry which is preliminary data.</text>
</comment>
<reference evidence="3" key="1">
    <citation type="submission" date="2020-07" db="EMBL/GenBank/DDBJ databases">
        <authorList>
            <person name="Pettersson B.M.F."/>
            <person name="Behra P.R.K."/>
            <person name="Ramesh M."/>
            <person name="Das S."/>
            <person name="Dasgupta S."/>
            <person name="Kirsebom L.A."/>
        </authorList>
    </citation>
    <scope>NUCLEOTIDE SEQUENCE</scope>
    <source>
        <strain evidence="3">DSM 44838</strain>
    </source>
</reference>
<dbReference type="InterPro" id="IPR036938">
    <property type="entry name" value="PAP2/HPO_sf"/>
</dbReference>
<name>A0A9X2YZM0_9MYCO</name>
<dbReference type="PANTHER" id="PTHR14969">
    <property type="entry name" value="SPHINGOSINE-1-PHOSPHATE PHOSPHOHYDROLASE"/>
    <property type="match status" value="1"/>
</dbReference>
<feature type="transmembrane region" description="Helical" evidence="1">
    <location>
        <begin position="132"/>
        <end position="152"/>
    </location>
</feature>
<dbReference type="SUPFAM" id="SSF48317">
    <property type="entry name" value="Acid phosphatase/Vanadium-dependent haloperoxidase"/>
    <property type="match status" value="1"/>
</dbReference>
<dbReference type="SMART" id="SM00014">
    <property type="entry name" value="acidPPc"/>
    <property type="match status" value="1"/>
</dbReference>
<keyword evidence="1" id="KW-0812">Transmembrane</keyword>
<dbReference type="AlphaFoldDB" id="A0A9X2YZM0"/>
<dbReference type="EMBL" id="JACKVK010000008">
    <property type="protein sequence ID" value="MCV7420944.1"/>
    <property type="molecule type" value="Genomic_DNA"/>
</dbReference>
<dbReference type="PANTHER" id="PTHR14969:SF13">
    <property type="entry name" value="AT30094P"/>
    <property type="match status" value="1"/>
</dbReference>
<keyword evidence="1" id="KW-0472">Membrane</keyword>
<feature type="domain" description="Phosphatidic acid phosphatase type 2/haloperoxidase" evidence="2">
    <location>
        <begin position="88"/>
        <end position="201"/>
    </location>
</feature>
<keyword evidence="4" id="KW-1185">Reference proteome</keyword>
<feature type="transmembrane region" description="Helical" evidence="1">
    <location>
        <begin position="91"/>
        <end position="112"/>
    </location>
</feature>
<sequence>MSTESSVRRWLLAGVCVAVYAALWVGWVQDWPWLESADTSTLAAGWRMGAGNPGWVTFWHVWCTVFSPVAIRIVVVGLIVYLLVKRRVRPAVFLIVCVELSGALTELLKTLADRPRPATAMVDALSTSFPSGHALGTMASATALGVVALPMVRPRLRPWLVAAAVFVVVTVGVGRVALNVHHLSDIVAGWAMGYAYFVVCMLILRGDRAVVTQADETPAVPGTAR</sequence>
<feature type="transmembrane region" description="Helical" evidence="1">
    <location>
        <begin position="7"/>
        <end position="27"/>
    </location>
</feature>
<dbReference type="InterPro" id="IPR000326">
    <property type="entry name" value="PAP2/HPO"/>
</dbReference>
<evidence type="ECO:0000259" key="2">
    <source>
        <dbReference type="SMART" id="SM00014"/>
    </source>
</evidence>
<dbReference type="RefSeq" id="WP_263995732.1">
    <property type="nucleotide sequence ID" value="NZ_JACKVK010000008.1"/>
</dbReference>
<dbReference type="Proteomes" id="UP001141629">
    <property type="component" value="Unassembled WGS sequence"/>
</dbReference>
<gene>
    <name evidence="3" type="ORF">H7K45_10380</name>
</gene>
<dbReference type="Pfam" id="PF01569">
    <property type="entry name" value="PAP2"/>
    <property type="match status" value="1"/>
</dbReference>
<organism evidence="3 4">
    <name type="scientific">Mycobacterium yunnanensis</name>
    <dbReference type="NCBI Taxonomy" id="368477"/>
    <lineage>
        <taxon>Bacteria</taxon>
        <taxon>Bacillati</taxon>
        <taxon>Actinomycetota</taxon>
        <taxon>Actinomycetes</taxon>
        <taxon>Mycobacteriales</taxon>
        <taxon>Mycobacteriaceae</taxon>
        <taxon>Mycobacterium</taxon>
    </lineage>
</organism>
<evidence type="ECO:0000256" key="1">
    <source>
        <dbReference type="SAM" id="Phobius"/>
    </source>
</evidence>
<protein>
    <submittedName>
        <fullName evidence="3">Phosphatase PAP2 family protein</fullName>
    </submittedName>
</protein>
<keyword evidence="1" id="KW-1133">Transmembrane helix</keyword>
<proteinExistence type="predicted"/>
<accession>A0A9X2YZM0</accession>
<evidence type="ECO:0000313" key="4">
    <source>
        <dbReference type="Proteomes" id="UP001141629"/>
    </source>
</evidence>